<comment type="caution">
    <text evidence="4">The sequence shown here is derived from an EMBL/GenBank/DDBJ whole genome shotgun (WGS) entry which is preliminary data.</text>
</comment>
<dbReference type="InterPro" id="IPR002509">
    <property type="entry name" value="NODB_dom"/>
</dbReference>
<sequence>MKKAILMVTFILTALFIVACGADKENAQPTNADKAKEEKKDDEQQEKQNEADKEEANQEDKSDGKQEENPEKQTPKYQVSENATIVPISEGTNEKVVLLTIDDVPDKHALEMAKTLKDLNANAIFFVNGHFLETQEQKDMLKEIHEMGFVIGNHTYSHPKLPDLSEQEQTEEIVRVSDQIEEIIGERPKFFRAPHGMNSDHSKQVAKEQGMVVMNWTYGYDYFAPYQDANKLTEAMVSGEGPEVDVTYSLLKPGANLLMHDREWTNKALADIVKGLRDKGYEMVDPKLIQTLDG</sequence>
<evidence type="ECO:0000256" key="2">
    <source>
        <dbReference type="SAM" id="SignalP"/>
    </source>
</evidence>
<dbReference type="PROSITE" id="PS51677">
    <property type="entry name" value="NODB"/>
    <property type="match status" value="1"/>
</dbReference>
<feature type="compositionally biased region" description="Basic and acidic residues" evidence="1">
    <location>
        <begin position="33"/>
        <end position="74"/>
    </location>
</feature>
<reference evidence="5" key="1">
    <citation type="submission" date="2015-07" db="EMBL/GenBank/DDBJ databases">
        <title>Fjat-10053 dsm26.</title>
        <authorList>
            <person name="Liu B."/>
            <person name="Wang J."/>
            <person name="Zhu Y."/>
            <person name="Liu G."/>
            <person name="Chen Q."/>
            <person name="Chen Z."/>
            <person name="Lan J."/>
            <person name="Che J."/>
            <person name="Ge C."/>
            <person name="Shi H."/>
            <person name="Pan Z."/>
            <person name="Liu X."/>
        </authorList>
    </citation>
    <scope>NUCLEOTIDE SEQUENCE [LARGE SCALE GENOMIC DNA]</scope>
    <source>
        <strain evidence="5">DSM 26</strain>
    </source>
</reference>
<dbReference type="SUPFAM" id="SSF88713">
    <property type="entry name" value="Glycoside hydrolase/deacetylase"/>
    <property type="match status" value="1"/>
</dbReference>
<gene>
    <name evidence="4" type="ORF">AFK71_16735</name>
</gene>
<evidence type="ECO:0000313" key="5">
    <source>
        <dbReference type="Proteomes" id="UP000036780"/>
    </source>
</evidence>
<evidence type="ECO:0000256" key="1">
    <source>
        <dbReference type="SAM" id="MobiDB-lite"/>
    </source>
</evidence>
<organism evidence="4 5">
    <name type="scientific">Virgibacillus pantothenticus</name>
    <dbReference type="NCBI Taxonomy" id="1473"/>
    <lineage>
        <taxon>Bacteria</taxon>
        <taxon>Bacillati</taxon>
        <taxon>Bacillota</taxon>
        <taxon>Bacilli</taxon>
        <taxon>Bacillales</taxon>
        <taxon>Bacillaceae</taxon>
        <taxon>Virgibacillus</taxon>
    </lineage>
</organism>
<keyword evidence="2" id="KW-0732">Signal</keyword>
<dbReference type="CDD" id="cd10917">
    <property type="entry name" value="CE4_NodB_like_6s_7s"/>
    <property type="match status" value="1"/>
</dbReference>
<feature type="chain" id="PRO_5038740446" evidence="2">
    <location>
        <begin position="22"/>
        <end position="294"/>
    </location>
</feature>
<dbReference type="EMBL" id="LGTO01000007">
    <property type="protein sequence ID" value="KNE20041.1"/>
    <property type="molecule type" value="Genomic_DNA"/>
</dbReference>
<dbReference type="Proteomes" id="UP000036780">
    <property type="component" value="Unassembled WGS sequence"/>
</dbReference>
<dbReference type="GO" id="GO:0005975">
    <property type="term" value="P:carbohydrate metabolic process"/>
    <property type="evidence" value="ECO:0007669"/>
    <property type="project" value="InterPro"/>
</dbReference>
<evidence type="ECO:0000259" key="3">
    <source>
        <dbReference type="PROSITE" id="PS51677"/>
    </source>
</evidence>
<feature type="region of interest" description="Disordered" evidence="1">
    <location>
        <begin position="25"/>
        <end position="82"/>
    </location>
</feature>
<dbReference type="GeneID" id="66870835"/>
<dbReference type="InterPro" id="IPR050248">
    <property type="entry name" value="Polysacc_deacetylase_ArnD"/>
</dbReference>
<evidence type="ECO:0000313" key="4">
    <source>
        <dbReference type="EMBL" id="KNE20041.1"/>
    </source>
</evidence>
<proteinExistence type="predicted"/>
<dbReference type="OrthoDB" id="9806342at2"/>
<dbReference type="PROSITE" id="PS51257">
    <property type="entry name" value="PROKAR_LIPOPROTEIN"/>
    <property type="match status" value="1"/>
</dbReference>
<dbReference type="Gene3D" id="3.20.20.370">
    <property type="entry name" value="Glycoside hydrolase/deacetylase"/>
    <property type="match status" value="1"/>
</dbReference>
<dbReference type="RefSeq" id="WP_050352608.1">
    <property type="nucleotide sequence ID" value="NZ_BOSN01000001.1"/>
</dbReference>
<name>A0A0L0QNB2_VIRPA</name>
<dbReference type="PATRIC" id="fig|1473.5.peg.2051"/>
<dbReference type="AlphaFoldDB" id="A0A0L0QNB2"/>
<keyword evidence="5" id="KW-1185">Reference proteome</keyword>
<dbReference type="InterPro" id="IPR011330">
    <property type="entry name" value="Glyco_hydro/deAcase_b/a-brl"/>
</dbReference>
<protein>
    <submittedName>
        <fullName evidence="4">Polysaccharide deacetylase</fullName>
    </submittedName>
</protein>
<dbReference type="PANTHER" id="PTHR10587">
    <property type="entry name" value="GLYCOSYL TRANSFERASE-RELATED"/>
    <property type="match status" value="1"/>
</dbReference>
<feature type="signal peptide" evidence="2">
    <location>
        <begin position="1"/>
        <end position="21"/>
    </location>
</feature>
<dbReference type="Pfam" id="PF01522">
    <property type="entry name" value="Polysacc_deac_1"/>
    <property type="match status" value="1"/>
</dbReference>
<feature type="domain" description="NodB homology" evidence="3">
    <location>
        <begin position="95"/>
        <end position="284"/>
    </location>
</feature>
<accession>A0A0L0QNB2</accession>
<dbReference type="GO" id="GO:0016810">
    <property type="term" value="F:hydrolase activity, acting on carbon-nitrogen (but not peptide) bonds"/>
    <property type="evidence" value="ECO:0007669"/>
    <property type="project" value="InterPro"/>
</dbReference>